<keyword evidence="2" id="KW-1185">Reference proteome</keyword>
<dbReference type="Proteomes" id="UP000264217">
    <property type="component" value="Unassembled WGS sequence"/>
</dbReference>
<dbReference type="AlphaFoldDB" id="A0A372NXI5"/>
<sequence length="71" mass="8236">MIVIRIKDPESGLITNIRIHPVNNFTFKAWVVMIPGGKNVLLFKKEGYWHIIPKNISQFYAEKIGDKLLKL</sequence>
<proteinExistence type="predicted"/>
<comment type="caution">
    <text evidence="1">The sequence shown here is derived from an EMBL/GenBank/DDBJ whole genome shotgun (WGS) entry which is preliminary data.</text>
</comment>
<gene>
    <name evidence="1" type="ORF">D0C36_04635</name>
</gene>
<evidence type="ECO:0000313" key="1">
    <source>
        <dbReference type="EMBL" id="RFZ94826.1"/>
    </source>
</evidence>
<dbReference type="RefSeq" id="WP_117390384.1">
    <property type="nucleotide sequence ID" value="NZ_QWDC01000001.1"/>
</dbReference>
<dbReference type="EMBL" id="QWDC01000001">
    <property type="protein sequence ID" value="RFZ94826.1"/>
    <property type="molecule type" value="Genomic_DNA"/>
</dbReference>
<evidence type="ECO:0000313" key="2">
    <source>
        <dbReference type="Proteomes" id="UP000264217"/>
    </source>
</evidence>
<name>A0A372NXI5_9SPHI</name>
<protein>
    <submittedName>
        <fullName evidence="1">Uncharacterized protein</fullName>
    </submittedName>
</protein>
<dbReference type="OrthoDB" id="9885701at2"/>
<accession>A0A372NXI5</accession>
<reference evidence="1 2" key="1">
    <citation type="submission" date="2018-08" db="EMBL/GenBank/DDBJ databases">
        <title>Mucilaginibacter sp. MYSH2.</title>
        <authorList>
            <person name="Seo T."/>
        </authorList>
    </citation>
    <scope>NUCLEOTIDE SEQUENCE [LARGE SCALE GENOMIC DNA]</scope>
    <source>
        <strain evidence="1 2">MYSH2</strain>
    </source>
</reference>
<organism evidence="1 2">
    <name type="scientific">Mucilaginibacter conchicola</name>
    <dbReference type="NCBI Taxonomy" id="2303333"/>
    <lineage>
        <taxon>Bacteria</taxon>
        <taxon>Pseudomonadati</taxon>
        <taxon>Bacteroidota</taxon>
        <taxon>Sphingobacteriia</taxon>
        <taxon>Sphingobacteriales</taxon>
        <taxon>Sphingobacteriaceae</taxon>
        <taxon>Mucilaginibacter</taxon>
    </lineage>
</organism>